<keyword evidence="2" id="KW-1185">Reference proteome</keyword>
<protein>
    <submittedName>
        <fullName evidence="1">8-oxoguanine DNA glycosylase</fullName>
    </submittedName>
</protein>
<reference evidence="1" key="1">
    <citation type="submission" date="2019-08" db="EMBL/GenBank/DDBJ databases">
        <title>Genome sequence of Clostridiales bacterium MT110.</title>
        <authorList>
            <person name="Cao J."/>
        </authorList>
    </citation>
    <scope>NUCLEOTIDE SEQUENCE</scope>
    <source>
        <strain evidence="1">MT110</strain>
    </source>
</reference>
<evidence type="ECO:0000313" key="2">
    <source>
        <dbReference type="Proteomes" id="UP000594014"/>
    </source>
</evidence>
<name>A0ACD1ACS1_9FIRM</name>
<accession>A0ACD1ACS1</accession>
<gene>
    <name evidence="1" type="ORF">FRZ06_13810</name>
</gene>
<organism evidence="1 2">
    <name type="scientific">Anoxybacterium hadale</name>
    <dbReference type="NCBI Taxonomy" id="3408580"/>
    <lineage>
        <taxon>Bacteria</taxon>
        <taxon>Bacillati</taxon>
        <taxon>Bacillota</taxon>
        <taxon>Clostridia</taxon>
        <taxon>Peptostreptococcales</taxon>
        <taxon>Anaerovoracaceae</taxon>
        <taxon>Anoxybacterium</taxon>
    </lineage>
</organism>
<sequence>MKIIEDNNRMILHGVCGFHPDHTFDNGQCFRWNKETDGSYTGVAFGKIVNIEAADGALILNNVTKEDYLEIWEDYLDLNRDYEAVKRFLSEHDPKMRKAIEFGGGMRILKQDPWETVISFIISQNNNIPRIKKCVEGLCAHHGRMIGNYRGRDYYAFPMPEDLAGLAPEDLDSCKLGYRAKYIAETANMVAADGGAALGRMVSADPEEAYEYLISLSGVGPKVANCIMLFGLRKYASFPLDVWIKRVMHQVYGIEENNTGKMQDYAVKHFGELGGIAQQYLFYYAREMSKKDSEGLSGGEEAC</sequence>
<evidence type="ECO:0000313" key="1">
    <source>
        <dbReference type="EMBL" id="QOX64342.1"/>
    </source>
</evidence>
<dbReference type="EMBL" id="CP042469">
    <property type="protein sequence ID" value="QOX64342.1"/>
    <property type="molecule type" value="Genomic_DNA"/>
</dbReference>
<dbReference type="Proteomes" id="UP000594014">
    <property type="component" value="Chromosome"/>
</dbReference>
<proteinExistence type="predicted"/>